<dbReference type="RefSeq" id="WP_229745623.1">
    <property type="nucleotide sequence ID" value="NZ_BMFV01000030.1"/>
</dbReference>
<dbReference type="EMBL" id="BMFV01000030">
    <property type="protein sequence ID" value="GGH86133.1"/>
    <property type="molecule type" value="Genomic_DNA"/>
</dbReference>
<keyword evidence="7 10" id="KW-1133">Transmembrane helix</keyword>
<keyword evidence="5 10" id="KW-0812">Transmembrane</keyword>
<keyword evidence="9 10" id="KW-0472">Membrane</keyword>
<keyword evidence="4" id="KW-0633">Potassium transport</keyword>
<accession>A0A8J2ZY13</accession>
<feature type="transmembrane region" description="Helical" evidence="10">
    <location>
        <begin position="190"/>
        <end position="213"/>
    </location>
</feature>
<evidence type="ECO:0000256" key="5">
    <source>
        <dbReference type="ARBA" id="ARBA00022692"/>
    </source>
</evidence>
<keyword evidence="6" id="KW-0630">Potassium</keyword>
<evidence type="ECO:0000256" key="9">
    <source>
        <dbReference type="ARBA" id="ARBA00023136"/>
    </source>
</evidence>
<keyword evidence="12" id="KW-1185">Reference proteome</keyword>
<evidence type="ECO:0000313" key="11">
    <source>
        <dbReference type="EMBL" id="GGH86133.1"/>
    </source>
</evidence>
<feature type="transmembrane region" description="Helical" evidence="10">
    <location>
        <begin position="345"/>
        <end position="368"/>
    </location>
</feature>
<evidence type="ECO:0000256" key="2">
    <source>
        <dbReference type="ARBA" id="ARBA00022448"/>
    </source>
</evidence>
<dbReference type="GO" id="GO:0005886">
    <property type="term" value="C:plasma membrane"/>
    <property type="evidence" value="ECO:0007669"/>
    <property type="project" value="UniProtKB-SubCell"/>
</dbReference>
<keyword evidence="8" id="KW-0406">Ion transport</keyword>
<dbReference type="PANTHER" id="PTHR32024:SF1">
    <property type="entry name" value="KTR SYSTEM POTASSIUM UPTAKE PROTEIN B"/>
    <property type="match status" value="1"/>
</dbReference>
<gene>
    <name evidence="11" type="primary">ktrB</name>
    <name evidence="11" type="ORF">GCM10007096_33130</name>
</gene>
<feature type="transmembrane region" description="Helical" evidence="10">
    <location>
        <begin position="12"/>
        <end position="32"/>
    </location>
</feature>
<dbReference type="InterPro" id="IPR003445">
    <property type="entry name" value="Cat_transpt"/>
</dbReference>
<evidence type="ECO:0000256" key="6">
    <source>
        <dbReference type="ARBA" id="ARBA00022958"/>
    </source>
</evidence>
<evidence type="ECO:0000256" key="8">
    <source>
        <dbReference type="ARBA" id="ARBA00023065"/>
    </source>
</evidence>
<keyword evidence="3" id="KW-1003">Cell membrane</keyword>
<proteinExistence type="predicted"/>
<feature type="transmembrane region" description="Helical" evidence="10">
    <location>
        <begin position="225"/>
        <end position="246"/>
    </location>
</feature>
<feature type="transmembrane region" description="Helical" evidence="10">
    <location>
        <begin position="292"/>
        <end position="324"/>
    </location>
</feature>
<evidence type="ECO:0000256" key="4">
    <source>
        <dbReference type="ARBA" id="ARBA00022538"/>
    </source>
</evidence>
<dbReference type="Proteomes" id="UP000656813">
    <property type="component" value="Unassembled WGS sequence"/>
</dbReference>
<evidence type="ECO:0000313" key="12">
    <source>
        <dbReference type="Proteomes" id="UP000656813"/>
    </source>
</evidence>
<feature type="transmembrane region" description="Helical" evidence="10">
    <location>
        <begin position="75"/>
        <end position="98"/>
    </location>
</feature>
<dbReference type="NCBIfam" id="TIGR00933">
    <property type="entry name" value="2a38"/>
    <property type="match status" value="1"/>
</dbReference>
<feature type="transmembrane region" description="Helical" evidence="10">
    <location>
        <begin position="402"/>
        <end position="427"/>
    </location>
</feature>
<evidence type="ECO:0000256" key="1">
    <source>
        <dbReference type="ARBA" id="ARBA00004651"/>
    </source>
</evidence>
<reference evidence="11" key="2">
    <citation type="submission" date="2020-09" db="EMBL/GenBank/DDBJ databases">
        <authorList>
            <person name="Sun Q."/>
            <person name="Zhou Y."/>
        </authorList>
    </citation>
    <scope>NUCLEOTIDE SEQUENCE</scope>
    <source>
        <strain evidence="11">CGMCC 1.12777</strain>
    </source>
</reference>
<organism evidence="11 12">
    <name type="scientific">Pullulanibacillus pueri</name>
    <dbReference type="NCBI Taxonomy" id="1437324"/>
    <lineage>
        <taxon>Bacteria</taxon>
        <taxon>Bacillati</taxon>
        <taxon>Bacillota</taxon>
        <taxon>Bacilli</taxon>
        <taxon>Bacillales</taxon>
        <taxon>Sporolactobacillaceae</taxon>
        <taxon>Pullulanibacillus</taxon>
    </lineage>
</organism>
<evidence type="ECO:0000256" key="10">
    <source>
        <dbReference type="SAM" id="Phobius"/>
    </source>
</evidence>
<dbReference type="GO" id="GO:0015379">
    <property type="term" value="F:potassium:chloride symporter activity"/>
    <property type="evidence" value="ECO:0007669"/>
    <property type="project" value="InterPro"/>
</dbReference>
<sequence>MLQPIKKKRSFNPAQILALIYLGIITMGMLLLKLPWATHEPISWLTALFTSTSTTTVTGLFTINNVTTFTAFGDFIILILIQLGGLGVMTFASLMLLLMEKTITIKQRLMIQEALNQSSLGGIMKLARRLFFFSMFFEVFFACILGVHLIPRLGVMKGLGYAIFHSVSAFNNSGISLWSDSLMGFVGDPIMNVAISLLFMLGGIGFSVMNDVWDKKKWRELNLHTKVMLTGTLIVNCIAILLFLALEYDNVHTLGQLSIHDRLWAGYFQGVVPRTAGFNTIDITQLRPETQFLLMALMFIGAGSVSTGGGIKLSTFLCLVMMIISYIRKQKEPTIMRRSISVSDIFKALTISLISMGVILVAIFILLITEGHAFDFLQIAFEAVSSFSTTGLSNGITPHLSVVGQCVIMCLMIFGKLGPLTIVFSVASRSNDLIRYPNGKLFIG</sequence>
<reference evidence="11" key="1">
    <citation type="journal article" date="2014" name="Int. J. Syst. Evol. Microbiol.">
        <title>Complete genome sequence of Corynebacterium casei LMG S-19264T (=DSM 44701T), isolated from a smear-ripened cheese.</title>
        <authorList>
            <consortium name="US DOE Joint Genome Institute (JGI-PGF)"/>
            <person name="Walter F."/>
            <person name="Albersmeier A."/>
            <person name="Kalinowski J."/>
            <person name="Ruckert C."/>
        </authorList>
    </citation>
    <scope>NUCLEOTIDE SEQUENCE</scope>
    <source>
        <strain evidence="11">CGMCC 1.12777</strain>
    </source>
</reference>
<protein>
    <submittedName>
        <fullName evidence="11">Ktr system potassium uptake protein B</fullName>
    </submittedName>
</protein>
<dbReference type="PANTHER" id="PTHR32024">
    <property type="entry name" value="TRK SYSTEM POTASSIUM UPTAKE PROTEIN TRKG-RELATED"/>
    <property type="match status" value="1"/>
</dbReference>
<comment type="subcellular location">
    <subcellularLocation>
        <location evidence="1">Cell membrane</location>
        <topology evidence="1">Multi-pass membrane protein</topology>
    </subcellularLocation>
</comment>
<feature type="transmembrane region" description="Helical" evidence="10">
    <location>
        <begin position="130"/>
        <end position="150"/>
    </location>
</feature>
<feature type="transmembrane region" description="Helical" evidence="10">
    <location>
        <begin position="44"/>
        <end position="63"/>
    </location>
</feature>
<dbReference type="AlphaFoldDB" id="A0A8J2ZY13"/>
<name>A0A8J2ZY13_9BACL</name>
<comment type="caution">
    <text evidence="11">The sequence shown here is derived from an EMBL/GenBank/DDBJ whole genome shotgun (WGS) entry which is preliminary data.</text>
</comment>
<dbReference type="InterPro" id="IPR004772">
    <property type="entry name" value="TrkH"/>
</dbReference>
<dbReference type="Pfam" id="PF02386">
    <property type="entry name" value="TrkH"/>
    <property type="match status" value="1"/>
</dbReference>
<evidence type="ECO:0000256" key="3">
    <source>
        <dbReference type="ARBA" id="ARBA00022475"/>
    </source>
</evidence>
<evidence type="ECO:0000256" key="7">
    <source>
        <dbReference type="ARBA" id="ARBA00022989"/>
    </source>
</evidence>
<keyword evidence="2" id="KW-0813">Transport</keyword>